<evidence type="ECO:0000313" key="3">
    <source>
        <dbReference type="EMBL" id="KFM71969.1"/>
    </source>
</evidence>
<feature type="region of interest" description="Disordered" evidence="2">
    <location>
        <begin position="261"/>
        <end position="283"/>
    </location>
</feature>
<protein>
    <submittedName>
        <fullName evidence="3">Uncharacterized protein</fullName>
    </submittedName>
</protein>
<dbReference type="PANTHER" id="PTHR16768">
    <property type="entry name" value="DOWN REGULATED IN RENAL CARCINOMA 1/TU3A"/>
    <property type="match status" value="1"/>
</dbReference>
<dbReference type="Pfam" id="PF06625">
    <property type="entry name" value="DUF1151"/>
    <property type="match status" value="1"/>
</dbReference>
<feature type="region of interest" description="Disordered" evidence="2">
    <location>
        <begin position="60"/>
        <end position="144"/>
    </location>
</feature>
<dbReference type="AlphaFoldDB" id="A0A087U3N0"/>
<feature type="non-terminal residue" evidence="3">
    <location>
        <position position="283"/>
    </location>
</feature>
<dbReference type="EMBL" id="KK118013">
    <property type="protein sequence ID" value="KFM71969.1"/>
    <property type="molecule type" value="Genomic_DNA"/>
</dbReference>
<dbReference type="OMA" id="WEISAPY"/>
<dbReference type="PANTHER" id="PTHR16768:SF5">
    <property type="entry name" value="FI14214P"/>
    <property type="match status" value="1"/>
</dbReference>
<feature type="compositionally biased region" description="Basic and acidic residues" evidence="2">
    <location>
        <begin position="78"/>
        <end position="88"/>
    </location>
</feature>
<proteinExistence type="predicted"/>
<dbReference type="STRING" id="407821.A0A087U3N0"/>
<dbReference type="OrthoDB" id="5963205at2759"/>
<evidence type="ECO:0000256" key="1">
    <source>
        <dbReference type="ARBA" id="ARBA00023054"/>
    </source>
</evidence>
<name>A0A087U3N0_STEMI</name>
<dbReference type="Proteomes" id="UP000054359">
    <property type="component" value="Unassembled WGS sequence"/>
</dbReference>
<evidence type="ECO:0000256" key="2">
    <source>
        <dbReference type="SAM" id="MobiDB-lite"/>
    </source>
</evidence>
<accession>A0A087U3N0</accession>
<dbReference type="InterPro" id="IPR009533">
    <property type="entry name" value="FAM107"/>
</dbReference>
<gene>
    <name evidence="3" type="ORF">X975_20989</name>
</gene>
<reference evidence="3 4" key="1">
    <citation type="submission" date="2013-11" db="EMBL/GenBank/DDBJ databases">
        <title>Genome sequencing of Stegodyphus mimosarum.</title>
        <authorList>
            <person name="Bechsgaard J."/>
        </authorList>
    </citation>
    <scope>NUCLEOTIDE SEQUENCE [LARGE SCALE GENOMIC DNA]</scope>
</reference>
<sequence length="283" mass="33010">MKEWEISAPYVLPRIVSFKRRSNTLPTKLPKPNLRPQPLGDVNARWTAWRRSDYFYPEMIPEPDYSESEEEEDESDEEKSTSVERLRDMEEEDEDAEDVKKRRAIPPSKFVELSKSVSETQKSSSDEELIQPRKPSYPFQDSTERQKLHKELKFNQKYGKFGVNPKTELQRALQKYTESKLKRDLAASKQTSLEKILEQQARKIEMQEREGDGMKCPAWIERLQKQQNMTWADPKKDEFFRVHARVVNSLMTSKLMKAISCQSSTESSLDKESSSSESSPSSE</sequence>
<evidence type="ECO:0000313" key="4">
    <source>
        <dbReference type="Proteomes" id="UP000054359"/>
    </source>
</evidence>
<keyword evidence="4" id="KW-1185">Reference proteome</keyword>
<keyword evidence="1" id="KW-0175">Coiled coil</keyword>
<organism evidence="3 4">
    <name type="scientific">Stegodyphus mimosarum</name>
    <name type="common">African social velvet spider</name>
    <dbReference type="NCBI Taxonomy" id="407821"/>
    <lineage>
        <taxon>Eukaryota</taxon>
        <taxon>Metazoa</taxon>
        <taxon>Ecdysozoa</taxon>
        <taxon>Arthropoda</taxon>
        <taxon>Chelicerata</taxon>
        <taxon>Arachnida</taxon>
        <taxon>Araneae</taxon>
        <taxon>Araneomorphae</taxon>
        <taxon>Entelegynae</taxon>
        <taxon>Eresoidea</taxon>
        <taxon>Eresidae</taxon>
        <taxon>Stegodyphus</taxon>
    </lineage>
</organism>
<feature type="compositionally biased region" description="Low complexity" evidence="2">
    <location>
        <begin position="114"/>
        <end position="123"/>
    </location>
</feature>
<feature type="compositionally biased region" description="Acidic residues" evidence="2">
    <location>
        <begin position="64"/>
        <end position="77"/>
    </location>
</feature>